<dbReference type="Proteomes" id="UP001596138">
    <property type="component" value="Unassembled WGS sequence"/>
</dbReference>
<dbReference type="Pfam" id="PF06114">
    <property type="entry name" value="Peptidase_M78"/>
    <property type="match status" value="1"/>
</dbReference>
<comment type="caution">
    <text evidence="2">The sequence shown here is derived from an EMBL/GenBank/DDBJ whole genome shotgun (WGS) entry which is preliminary data.</text>
</comment>
<name>A0ABW1T3T7_9ACTN</name>
<sequence>MGLRRPARPPPGIAAASRLRSCGPLRGHRADPANGAVPNDVVRREGKSPVESVYVRVNWRNDLSSPATDREGILANRFAAALLMPEDAVRGAVSDLRVRSGSTSRVVELLAEQFDVSAEEMGTGSSTEASVLTDMKQRPQPSAGGALRVLHLSTAHPYGGAVLTRTELSRARGGS</sequence>
<feature type="domain" description="IrrE N-terminal-like" evidence="1">
    <location>
        <begin position="61"/>
        <end position="120"/>
    </location>
</feature>
<reference evidence="3" key="1">
    <citation type="journal article" date="2019" name="Int. J. Syst. Evol. Microbiol.">
        <title>The Global Catalogue of Microorganisms (GCM) 10K type strain sequencing project: providing services to taxonomists for standard genome sequencing and annotation.</title>
        <authorList>
            <consortium name="The Broad Institute Genomics Platform"/>
            <consortium name="The Broad Institute Genome Sequencing Center for Infectious Disease"/>
            <person name="Wu L."/>
            <person name="Ma J."/>
        </authorList>
    </citation>
    <scope>NUCLEOTIDE SEQUENCE [LARGE SCALE GENOMIC DNA]</scope>
    <source>
        <strain evidence="3">CGMCC 4.7317</strain>
    </source>
</reference>
<protein>
    <submittedName>
        <fullName evidence="2">ImmA/IrrE family metallo-endopeptidase</fullName>
    </submittedName>
</protein>
<gene>
    <name evidence="2" type="ORF">ACFQGU_16170</name>
</gene>
<dbReference type="EMBL" id="JBHSTI010000027">
    <property type="protein sequence ID" value="MFC6239411.1"/>
    <property type="molecule type" value="Genomic_DNA"/>
</dbReference>
<evidence type="ECO:0000313" key="3">
    <source>
        <dbReference type="Proteomes" id="UP001596138"/>
    </source>
</evidence>
<keyword evidence="3" id="KW-1185">Reference proteome</keyword>
<evidence type="ECO:0000313" key="2">
    <source>
        <dbReference type="EMBL" id="MFC6239411.1"/>
    </source>
</evidence>
<organism evidence="2 3">
    <name type="scientific">Longivirga aurantiaca</name>
    <dbReference type="NCBI Taxonomy" id="1837743"/>
    <lineage>
        <taxon>Bacteria</taxon>
        <taxon>Bacillati</taxon>
        <taxon>Actinomycetota</taxon>
        <taxon>Actinomycetes</taxon>
        <taxon>Sporichthyales</taxon>
        <taxon>Sporichthyaceae</taxon>
        <taxon>Longivirga</taxon>
    </lineage>
</organism>
<accession>A0ABW1T3T7</accession>
<dbReference type="InterPro" id="IPR010359">
    <property type="entry name" value="IrrE_HExxH"/>
</dbReference>
<proteinExistence type="predicted"/>
<dbReference type="RefSeq" id="WP_386768688.1">
    <property type="nucleotide sequence ID" value="NZ_JBHSTI010000027.1"/>
</dbReference>
<evidence type="ECO:0000259" key="1">
    <source>
        <dbReference type="Pfam" id="PF06114"/>
    </source>
</evidence>